<evidence type="ECO:0000256" key="2">
    <source>
        <dbReference type="ARBA" id="ARBA00009160"/>
    </source>
</evidence>
<protein>
    <recommendedName>
        <fullName evidence="8">FUN14 domain-containing protein 1</fullName>
    </recommendedName>
</protein>
<dbReference type="Proteomes" id="UP001516400">
    <property type="component" value="Unassembled WGS sequence"/>
</dbReference>
<keyword evidence="7" id="KW-1185">Reference proteome</keyword>
<keyword evidence="4" id="KW-1133">Transmembrane helix</keyword>
<sequence>MVFQISCICRNIVRRIKQKSLWLTLHQIPQKKEIDTLGKSDEENIKSSLERILSEIGKTTPTKQMVLGVSSGWLSGFLAMRIGKTTALALGGGIILLQIASEKGYIKINWDKVNSKIDRVEKVVNQHQSTWVDKVVKFAQSNTTFSSGFLGGFLIGLASH</sequence>
<comment type="caution">
    <text evidence="6">The sequence shown here is derived from an EMBL/GenBank/DDBJ whole genome shotgun (WGS) entry which is preliminary data.</text>
</comment>
<comment type="subcellular location">
    <subcellularLocation>
        <location evidence="1">Mitochondrion outer membrane</location>
        <topology evidence="1">Multi-pass membrane protein</topology>
    </subcellularLocation>
</comment>
<keyword evidence="5" id="KW-0472">Membrane</keyword>
<dbReference type="PANTHER" id="PTHR21346">
    <property type="entry name" value="FUN14 DOMAIN CONTAINING"/>
    <property type="match status" value="1"/>
</dbReference>
<evidence type="ECO:0000313" key="7">
    <source>
        <dbReference type="Proteomes" id="UP001516400"/>
    </source>
</evidence>
<evidence type="ECO:0000256" key="1">
    <source>
        <dbReference type="ARBA" id="ARBA00004374"/>
    </source>
</evidence>
<keyword evidence="3" id="KW-0812">Transmembrane</keyword>
<evidence type="ECO:0000256" key="3">
    <source>
        <dbReference type="ARBA" id="ARBA00022692"/>
    </source>
</evidence>
<gene>
    <name evidence="6" type="ORF">HHI36_023570</name>
</gene>
<dbReference type="PANTHER" id="PTHR21346:SF0">
    <property type="entry name" value="RE45833P"/>
    <property type="match status" value="1"/>
</dbReference>
<dbReference type="EMBL" id="JABFTP020000186">
    <property type="protein sequence ID" value="KAL3290211.1"/>
    <property type="molecule type" value="Genomic_DNA"/>
</dbReference>
<proteinExistence type="inferred from homology"/>
<evidence type="ECO:0000256" key="5">
    <source>
        <dbReference type="ARBA" id="ARBA00023136"/>
    </source>
</evidence>
<evidence type="ECO:0000256" key="4">
    <source>
        <dbReference type="ARBA" id="ARBA00022989"/>
    </source>
</evidence>
<accession>A0ABD2PHN0</accession>
<evidence type="ECO:0008006" key="8">
    <source>
        <dbReference type="Google" id="ProtNLM"/>
    </source>
</evidence>
<dbReference type="AlphaFoldDB" id="A0ABD2PHN0"/>
<name>A0ABD2PHN0_9CUCU</name>
<dbReference type="InterPro" id="IPR007014">
    <property type="entry name" value="FUN14"/>
</dbReference>
<reference evidence="6 7" key="1">
    <citation type="journal article" date="2021" name="BMC Biol.">
        <title>Horizontally acquired antibacterial genes associated with adaptive radiation of ladybird beetles.</title>
        <authorList>
            <person name="Li H.S."/>
            <person name="Tang X.F."/>
            <person name="Huang Y.H."/>
            <person name="Xu Z.Y."/>
            <person name="Chen M.L."/>
            <person name="Du X.Y."/>
            <person name="Qiu B.Y."/>
            <person name="Chen P.T."/>
            <person name="Zhang W."/>
            <person name="Slipinski A."/>
            <person name="Escalona H.E."/>
            <person name="Waterhouse R.M."/>
            <person name="Zwick A."/>
            <person name="Pang H."/>
        </authorList>
    </citation>
    <scope>NUCLEOTIDE SEQUENCE [LARGE SCALE GENOMIC DNA]</scope>
    <source>
        <strain evidence="6">SYSU2018</strain>
    </source>
</reference>
<dbReference type="GO" id="GO:0005741">
    <property type="term" value="C:mitochondrial outer membrane"/>
    <property type="evidence" value="ECO:0007669"/>
    <property type="project" value="UniProtKB-SubCell"/>
</dbReference>
<comment type="similarity">
    <text evidence="2">Belongs to the FUN14 family.</text>
</comment>
<dbReference type="Pfam" id="PF04930">
    <property type="entry name" value="FUN14"/>
    <property type="match status" value="1"/>
</dbReference>
<evidence type="ECO:0000313" key="6">
    <source>
        <dbReference type="EMBL" id="KAL3290211.1"/>
    </source>
</evidence>
<organism evidence="6 7">
    <name type="scientific">Cryptolaemus montrouzieri</name>
    <dbReference type="NCBI Taxonomy" id="559131"/>
    <lineage>
        <taxon>Eukaryota</taxon>
        <taxon>Metazoa</taxon>
        <taxon>Ecdysozoa</taxon>
        <taxon>Arthropoda</taxon>
        <taxon>Hexapoda</taxon>
        <taxon>Insecta</taxon>
        <taxon>Pterygota</taxon>
        <taxon>Neoptera</taxon>
        <taxon>Endopterygota</taxon>
        <taxon>Coleoptera</taxon>
        <taxon>Polyphaga</taxon>
        <taxon>Cucujiformia</taxon>
        <taxon>Coccinelloidea</taxon>
        <taxon>Coccinellidae</taxon>
        <taxon>Scymninae</taxon>
        <taxon>Scymnini</taxon>
        <taxon>Cryptolaemus</taxon>
    </lineage>
</organism>